<proteinExistence type="predicted"/>
<feature type="non-terminal residue" evidence="1">
    <location>
        <position position="1"/>
    </location>
</feature>
<organism evidence="1 2">
    <name type="scientific">Aspergillus ellipticus CBS 707.79</name>
    <dbReference type="NCBI Taxonomy" id="1448320"/>
    <lineage>
        <taxon>Eukaryota</taxon>
        <taxon>Fungi</taxon>
        <taxon>Dikarya</taxon>
        <taxon>Ascomycota</taxon>
        <taxon>Pezizomycotina</taxon>
        <taxon>Eurotiomycetes</taxon>
        <taxon>Eurotiomycetidae</taxon>
        <taxon>Eurotiales</taxon>
        <taxon>Aspergillaceae</taxon>
        <taxon>Aspergillus</taxon>
        <taxon>Aspergillus subgen. Circumdati</taxon>
    </lineage>
</organism>
<dbReference type="EMBL" id="KZ826100">
    <property type="protein sequence ID" value="PYH88369.1"/>
    <property type="molecule type" value="Genomic_DNA"/>
</dbReference>
<gene>
    <name evidence="1" type="ORF">BO71DRAFT_403911</name>
</gene>
<dbReference type="VEuPathDB" id="FungiDB:BO71DRAFT_403911"/>
<sequence length="92" mass="10320">YKSKLKGRENCLKNYPNNIKGCFGLIILDEAYNLRNETSGISQAVRLISEIIGPAAVKKALTVSSGTCYINLILSKVFLEKYIIYTDLDKKM</sequence>
<accession>A0A319CUX7</accession>
<dbReference type="Proteomes" id="UP000247810">
    <property type="component" value="Unassembled WGS sequence"/>
</dbReference>
<protein>
    <recommendedName>
        <fullName evidence="3">SNF2 N-terminal domain-containing protein</fullName>
    </recommendedName>
</protein>
<dbReference type="AlphaFoldDB" id="A0A319CUX7"/>
<evidence type="ECO:0000313" key="1">
    <source>
        <dbReference type="EMBL" id="PYH88369.1"/>
    </source>
</evidence>
<keyword evidence="2" id="KW-1185">Reference proteome</keyword>
<name>A0A319CUX7_9EURO</name>
<reference evidence="1 2" key="1">
    <citation type="submission" date="2018-02" db="EMBL/GenBank/DDBJ databases">
        <title>The genomes of Aspergillus section Nigri reveals drivers in fungal speciation.</title>
        <authorList>
            <consortium name="DOE Joint Genome Institute"/>
            <person name="Vesth T.C."/>
            <person name="Nybo J."/>
            <person name="Theobald S."/>
            <person name="Brandl J."/>
            <person name="Frisvad J.C."/>
            <person name="Nielsen K.F."/>
            <person name="Lyhne E.K."/>
            <person name="Kogle M.E."/>
            <person name="Kuo A."/>
            <person name="Riley R."/>
            <person name="Clum A."/>
            <person name="Nolan M."/>
            <person name="Lipzen A."/>
            <person name="Salamov A."/>
            <person name="Henrissat B."/>
            <person name="Wiebenga A."/>
            <person name="De vries R.P."/>
            <person name="Grigoriev I.V."/>
            <person name="Mortensen U.H."/>
            <person name="Andersen M.R."/>
            <person name="Baker S.E."/>
        </authorList>
    </citation>
    <scope>NUCLEOTIDE SEQUENCE [LARGE SCALE GENOMIC DNA]</scope>
    <source>
        <strain evidence="1 2">CBS 707.79</strain>
    </source>
</reference>
<evidence type="ECO:0008006" key="3">
    <source>
        <dbReference type="Google" id="ProtNLM"/>
    </source>
</evidence>
<evidence type="ECO:0000313" key="2">
    <source>
        <dbReference type="Proteomes" id="UP000247810"/>
    </source>
</evidence>